<feature type="compositionally biased region" description="Polar residues" evidence="1">
    <location>
        <begin position="836"/>
        <end position="845"/>
    </location>
</feature>
<dbReference type="AlphaFoldDB" id="A0AAD3TY45"/>
<dbReference type="Gene3D" id="3.30.710.10">
    <property type="entry name" value="Potassium Channel Kv1.1, Chain A"/>
    <property type="match status" value="1"/>
</dbReference>
<dbReference type="PANTHER" id="PTHR47369">
    <property type="entry name" value="BTB/POZ DOMAIN-CONTAINING PROTEIN"/>
    <property type="match status" value="1"/>
</dbReference>
<dbReference type="PROSITE" id="PS50097">
    <property type="entry name" value="BTB"/>
    <property type="match status" value="1"/>
</dbReference>
<dbReference type="Proteomes" id="UP001222932">
    <property type="component" value="Unassembled WGS sequence"/>
</dbReference>
<feature type="domain" description="BTB" evidence="2">
    <location>
        <begin position="87"/>
        <end position="170"/>
    </location>
</feature>
<dbReference type="EMBL" id="BTCM01000006">
    <property type="protein sequence ID" value="GMK58666.1"/>
    <property type="molecule type" value="Genomic_DNA"/>
</dbReference>
<feature type="compositionally biased region" description="Polar residues" evidence="1">
    <location>
        <begin position="340"/>
        <end position="358"/>
    </location>
</feature>
<evidence type="ECO:0000313" key="3">
    <source>
        <dbReference type="EMBL" id="GMK58666.1"/>
    </source>
</evidence>
<dbReference type="InterPro" id="IPR011333">
    <property type="entry name" value="SKP1/BTB/POZ_sf"/>
</dbReference>
<organism evidence="3 4">
    <name type="scientific">Cutaneotrichosporon spelunceum</name>
    <dbReference type="NCBI Taxonomy" id="1672016"/>
    <lineage>
        <taxon>Eukaryota</taxon>
        <taxon>Fungi</taxon>
        <taxon>Dikarya</taxon>
        <taxon>Basidiomycota</taxon>
        <taxon>Agaricomycotina</taxon>
        <taxon>Tremellomycetes</taxon>
        <taxon>Trichosporonales</taxon>
        <taxon>Trichosporonaceae</taxon>
        <taxon>Cutaneotrichosporon</taxon>
    </lineage>
</organism>
<feature type="compositionally biased region" description="Polar residues" evidence="1">
    <location>
        <begin position="7"/>
        <end position="33"/>
    </location>
</feature>
<feature type="compositionally biased region" description="Pro residues" evidence="1">
    <location>
        <begin position="42"/>
        <end position="69"/>
    </location>
</feature>
<sequence>MVEPLPLSSTGPATSGPTVSMDNPPATTHNAFTSPEPLKPILRPPPVKRASLPPPHPLPSSIPVSPSPPQQALSDHLYRALKTGACADVRIWVRRWNVGWHVHKMVLVQAGFFKSLFMGGFSEDAPPRPQSKSRPLDDDDEWTGEDIELTFDDPNITRAALEICLSRLYSPFPQFHFPVSMLPTATQPLTPSYPPGPSFPSLQMSYDEVAPQMHLVTPRLCLSLLATATYLGQPYLLREVLAIVLRTVGPSTVGRYLEFAIGDGIGDEEWDHQDDEGAKGMEKIARTLSSGFTQHECEEWALVESPLPEMETIPPEITHRTSTDSALSDEYAKVSDRSMSRTSSMKSNATARPTSSQKVVRLDDTQVRPAPHMPQYYGFVSNKIGEACVCWLARWGLDILNIETQLTAEGKEVPIVWGHGGIPVQFVAAILSSDALFVPNECDRYQMTRRVLELRRESWQGASAEVSTPMDAYGAIDEDAWEYEENEIAKVFAEGIYYSHMSFEDLSVISSDIDPATSLPFAPLHVLQAAHWQAADFKNRVSGAKNIDNEGELGLTQNTSEISGLFQRRRKVRRSRPSSTFRSSSTLSFSSLSLNTGHTVAPDATYFPVPSDDTHRIGATGMLFVSTQSVTAPLPSIPGMPDFGPEWGEAVGRQKTPPRPHDERSFFGIIRGALRGPEIDAKFREEGGTLPPGMVDKSGAERWSKVEPFRFAVEFWGVDKLNVDSKERLYSQTYFYAGSYFNVYVSAIRKKDKGVQLGIYLHRQSTSEPFPIASSPNSPLNRRLTTNMEVEVQDSEPTLPPNNTPNNSGFARINHATGSNLQRTFSFSPPVVGSPITRNNSLPESSNEEARENPYVDPRDVTKAYFSITCASALGTAMVRFSSAPDCFALSQSWGWKSSALRSEEYLSVPNSDGDSTLGWVGESGEGGSLRATVVVGII</sequence>
<dbReference type="SUPFAM" id="SSF54695">
    <property type="entry name" value="POZ domain"/>
    <property type="match status" value="1"/>
</dbReference>
<evidence type="ECO:0000256" key="1">
    <source>
        <dbReference type="SAM" id="MobiDB-lite"/>
    </source>
</evidence>
<protein>
    <recommendedName>
        <fullName evidence="2">BTB domain-containing protein</fullName>
    </recommendedName>
</protein>
<proteinExistence type="predicted"/>
<feature type="region of interest" description="Disordered" evidence="1">
    <location>
        <begin position="1"/>
        <end position="69"/>
    </location>
</feature>
<reference evidence="3" key="1">
    <citation type="journal article" date="2023" name="BMC Genomics">
        <title>Chromosome-level genome assemblies of Cutaneotrichosporon spp. (Trichosporonales, Basidiomycota) reveal imbalanced evolution between nucleotide sequences and chromosome synteny.</title>
        <authorList>
            <person name="Kobayashi Y."/>
            <person name="Kayamori A."/>
            <person name="Aoki K."/>
            <person name="Shiwa Y."/>
            <person name="Matsutani M."/>
            <person name="Fujita N."/>
            <person name="Sugita T."/>
            <person name="Iwasaki W."/>
            <person name="Tanaka N."/>
            <person name="Takashima M."/>
        </authorList>
    </citation>
    <scope>NUCLEOTIDE SEQUENCE</scope>
    <source>
        <strain evidence="3">HIS016</strain>
    </source>
</reference>
<dbReference type="InterPro" id="IPR000210">
    <property type="entry name" value="BTB/POZ_dom"/>
</dbReference>
<gene>
    <name evidence="3" type="ORF">CspeluHIS016_0601080</name>
</gene>
<feature type="region of interest" description="Disordered" evidence="1">
    <location>
        <begin position="832"/>
        <end position="856"/>
    </location>
</feature>
<accession>A0AAD3TY45</accession>
<comment type="caution">
    <text evidence="3">The sequence shown here is derived from an EMBL/GenBank/DDBJ whole genome shotgun (WGS) entry which is preliminary data.</text>
</comment>
<dbReference type="PANTHER" id="PTHR47369:SF1">
    <property type="entry name" value="BTB_POZ DOMAIN-CONTAINING PROTEIN"/>
    <property type="match status" value="1"/>
</dbReference>
<reference evidence="3" key="2">
    <citation type="submission" date="2023-06" db="EMBL/GenBank/DDBJ databases">
        <authorList>
            <person name="Kobayashi Y."/>
            <person name="Kayamori A."/>
            <person name="Aoki K."/>
            <person name="Shiwa Y."/>
            <person name="Fujita N."/>
            <person name="Sugita T."/>
            <person name="Iwasaki W."/>
            <person name="Tanaka N."/>
            <person name="Takashima M."/>
        </authorList>
    </citation>
    <scope>NUCLEOTIDE SEQUENCE</scope>
    <source>
        <strain evidence="3">HIS016</strain>
    </source>
</reference>
<keyword evidence="4" id="KW-1185">Reference proteome</keyword>
<feature type="region of interest" description="Disordered" evidence="1">
    <location>
        <begin position="335"/>
        <end position="358"/>
    </location>
</feature>
<name>A0AAD3TY45_9TREE</name>
<evidence type="ECO:0000259" key="2">
    <source>
        <dbReference type="PROSITE" id="PS50097"/>
    </source>
</evidence>
<evidence type="ECO:0000313" key="4">
    <source>
        <dbReference type="Proteomes" id="UP001222932"/>
    </source>
</evidence>